<keyword evidence="4" id="KW-1185">Reference proteome</keyword>
<evidence type="ECO:0000256" key="2">
    <source>
        <dbReference type="SAM" id="SignalP"/>
    </source>
</evidence>
<evidence type="ECO:0000313" key="3">
    <source>
        <dbReference type="EMBL" id="ACY47341.1"/>
    </source>
</evidence>
<gene>
    <name evidence="3" type="ordered locus">Rmar_0439</name>
</gene>
<dbReference type="InterPro" id="IPR025738">
    <property type="entry name" value="BatD"/>
</dbReference>
<dbReference type="Proteomes" id="UP000002221">
    <property type="component" value="Chromosome"/>
</dbReference>
<feature type="chain" id="PRO_5003012059" description="Protein BatD" evidence="2">
    <location>
        <begin position="21"/>
        <end position="572"/>
    </location>
</feature>
<evidence type="ECO:0008006" key="5">
    <source>
        <dbReference type="Google" id="ProtNLM"/>
    </source>
</evidence>
<accession>D0MEB7</accession>
<dbReference type="STRING" id="518766.Rmar_0439"/>
<feature type="signal peptide" evidence="2">
    <location>
        <begin position="1"/>
        <end position="20"/>
    </location>
</feature>
<dbReference type="OrthoDB" id="2079210at2"/>
<evidence type="ECO:0000313" key="4">
    <source>
        <dbReference type="Proteomes" id="UP000002221"/>
    </source>
</evidence>
<organism evidence="3 4">
    <name type="scientific">Rhodothermus marinus (strain ATCC 43812 / DSM 4252 / R-10)</name>
    <name type="common">Rhodothermus obamensis</name>
    <dbReference type="NCBI Taxonomy" id="518766"/>
    <lineage>
        <taxon>Bacteria</taxon>
        <taxon>Pseudomonadati</taxon>
        <taxon>Rhodothermota</taxon>
        <taxon>Rhodothermia</taxon>
        <taxon>Rhodothermales</taxon>
        <taxon>Rhodothermaceae</taxon>
        <taxon>Rhodothermus</taxon>
    </lineage>
</organism>
<keyword evidence="1" id="KW-0812">Transmembrane</keyword>
<dbReference type="RefSeq" id="WP_012842953.1">
    <property type="nucleotide sequence ID" value="NC_013501.1"/>
</dbReference>
<sequence>MRRWLLSMLFLSVGAIPAAAQRWTVEVQARVSRTQVGMGETVVYTVDIIGALPDGLRMPEPPPTEGLALVYPTPTVHRQYSLIGGRIQQRIRYSWRFRPVRPGKARIGAFRLQVGDQTLATDPIELTVYDAPTAPPAEVAPNASAAPDLFIEATLQPTIPYEGQQTVLEYRLFFREGLQVWRSRLVGSWETEGFWREELEVEDRPLPERVLRNGAAYYTFVLQRIALFPTRSGMLQIDPLTIESEVSLQPDPLDPFASLLRPGPSEPQRVTAPALTVTVRPLPDGAPSGFVDAVGRFRLEAEASPTEVSVGEPVTVTIRLSGSGNLPTLTPPRPDVDTSFAVYPADDALTLDRRGARLTGTRTLSYVLVPGRAGRFTLPPVRLAYFDPEGGVYRTLTAPLPELVVHPASATPTAPVATASPAAVHSRSFSWIRWLPYAGGGLLVILLLLLLAQRRRAARRPRPSPVQPDALPPSTLEPRLFYRRLEETLRRAAGRYLGEDVRGLTRSRLCDRLRQRGLPEAEVARMARLLAACEAACYAPTPPDPIQTLHDHREAARLLEFLEKKAPSEEGA</sequence>
<keyword evidence="1" id="KW-1133">Transmembrane helix</keyword>
<dbReference type="EMBL" id="CP001807">
    <property type="protein sequence ID" value="ACY47341.1"/>
    <property type="molecule type" value="Genomic_DNA"/>
</dbReference>
<name>D0MEB7_RHOM4</name>
<keyword evidence="1" id="KW-0472">Membrane</keyword>
<dbReference type="PANTHER" id="PTHR40940:SF2">
    <property type="entry name" value="BATD"/>
    <property type="match status" value="1"/>
</dbReference>
<dbReference type="Pfam" id="PF13584">
    <property type="entry name" value="BatD"/>
    <property type="match status" value="2"/>
</dbReference>
<feature type="transmembrane region" description="Helical" evidence="1">
    <location>
        <begin position="434"/>
        <end position="452"/>
    </location>
</feature>
<reference evidence="3 4" key="1">
    <citation type="journal article" date="2009" name="Stand. Genomic Sci.">
        <title>Complete genome sequence of Rhodothermus marinus type strain (R-10).</title>
        <authorList>
            <person name="Nolan M."/>
            <person name="Tindall B.J."/>
            <person name="Pomrenke H."/>
            <person name="Lapidus A."/>
            <person name="Copeland A."/>
            <person name="Glavina Del Rio T."/>
            <person name="Lucas S."/>
            <person name="Chen F."/>
            <person name="Tice H."/>
            <person name="Cheng J.F."/>
            <person name="Saunders E."/>
            <person name="Han C."/>
            <person name="Bruce D."/>
            <person name="Goodwin L."/>
            <person name="Chain P."/>
            <person name="Pitluck S."/>
            <person name="Ovchinikova G."/>
            <person name="Pati A."/>
            <person name="Ivanova N."/>
            <person name="Mavromatis K."/>
            <person name="Chen A."/>
            <person name="Palaniappan K."/>
            <person name="Land M."/>
            <person name="Hauser L."/>
            <person name="Chang Y.J."/>
            <person name="Jeffries C.D."/>
            <person name="Brettin T."/>
            <person name="Goker M."/>
            <person name="Bristow J."/>
            <person name="Eisen J.A."/>
            <person name="Markowitz V."/>
            <person name="Hugenholtz P."/>
            <person name="Kyrpides N.C."/>
            <person name="Klenk H.P."/>
            <person name="Detter J.C."/>
        </authorList>
    </citation>
    <scope>NUCLEOTIDE SEQUENCE [LARGE SCALE GENOMIC DNA]</scope>
    <source>
        <strain evidence="4">ATCC 43812 / DSM 4252 / R-10</strain>
    </source>
</reference>
<evidence type="ECO:0000256" key="1">
    <source>
        <dbReference type="SAM" id="Phobius"/>
    </source>
</evidence>
<dbReference type="AlphaFoldDB" id="D0MEB7"/>
<keyword evidence="2" id="KW-0732">Signal</keyword>
<proteinExistence type="predicted"/>
<dbReference type="HOGENOM" id="CLU_016843_1_0_10"/>
<protein>
    <recommendedName>
        <fullName evidence="5">Protein BatD</fullName>
    </recommendedName>
</protein>
<dbReference type="PANTHER" id="PTHR40940">
    <property type="entry name" value="PROTEIN BATD-RELATED"/>
    <property type="match status" value="1"/>
</dbReference>
<dbReference type="KEGG" id="rmr:Rmar_0439"/>
<dbReference type="eggNOG" id="COG0457">
    <property type="taxonomic scope" value="Bacteria"/>
</dbReference>